<comment type="cofactor">
    <cofactor evidence="1">
        <name>Ca(2+)</name>
        <dbReference type="ChEBI" id="CHEBI:29108"/>
    </cofactor>
</comment>
<dbReference type="PROSITE" id="PS00136">
    <property type="entry name" value="SUBTILASE_ASP"/>
    <property type="match status" value="1"/>
</dbReference>
<sequence>MKKKKIFSLLLAAILAFTMAFSIQPAGAETVKKDYLIGMKPTVKDSKMKASIISGFGGKVKHQYKYMNVVHATLPDQAAAALEKNPNVLFVEEDFQAKAIGQSVPYGISQIKADAVQASGVKGSGVKVAILDSGIDASHEDLNVSGGASFIPNEPDPFVDGDSHGTHVAGTVAALNNTVGVLGTAPDVSLYAVKVLDSTGSGSYSGIAQGIEWAVANGMDVINMSLGGSQDSTALKQAVDLAYSRGVVVVAAAGNSGAKGKRNTIGYPAKYSSAIAVGAVDSANARASFSSVGSELEVMAPGVNILSSVPGNKYASFNGTSMASPHVAGAAALILSKYPSMSNTEVRSRLKSTALPLGDPFYYGAGLINVQAAIQ</sequence>
<dbReference type="CDD" id="cd07477">
    <property type="entry name" value="Peptidases_S8_Subtilisin_subset"/>
    <property type="match status" value="1"/>
</dbReference>
<evidence type="ECO:0000256" key="9">
    <source>
        <dbReference type="ARBA" id="ARBA00022837"/>
    </source>
</evidence>
<comment type="subcellular location">
    <subcellularLocation>
        <location evidence="2">Secreted</location>
    </subcellularLocation>
</comment>
<keyword evidence="9" id="KW-0106">Calcium</keyword>
<dbReference type="SUPFAM" id="SSF54897">
    <property type="entry name" value="Protease propeptides/inhibitors"/>
    <property type="match status" value="1"/>
</dbReference>
<dbReference type="InterPro" id="IPR000209">
    <property type="entry name" value="Peptidase_S8/S53_dom"/>
</dbReference>
<dbReference type="GO" id="GO:0005576">
    <property type="term" value="C:extracellular region"/>
    <property type="evidence" value="ECO:0007669"/>
    <property type="project" value="UniProtKB-SubCell"/>
</dbReference>
<accession>A0A084H2N9</accession>
<dbReference type="InterPro" id="IPR050131">
    <property type="entry name" value="Peptidase_S8_subtilisin-like"/>
</dbReference>
<dbReference type="RefSeq" id="WP_029565418.1">
    <property type="nucleotide sequence ID" value="NZ_JNVC02000001.1"/>
</dbReference>
<reference evidence="15 16" key="1">
    <citation type="journal article" date="2005" name="Int. J. Syst. Evol. Microbiol.">
        <title>Bacillus cibi sp. nov., isolated from jeotgal, a traditional Korean fermented seafood.</title>
        <authorList>
            <person name="Yoon J.H."/>
            <person name="Lee C.H."/>
            <person name="Oh T.K."/>
        </authorList>
    </citation>
    <scope>NUCLEOTIDE SEQUENCE [LARGE SCALE GENOMIC DNA]</scope>
    <source>
        <strain evidence="15 16">DSM 16189</strain>
    </source>
</reference>
<dbReference type="InterPro" id="IPR036852">
    <property type="entry name" value="Peptidase_S8/S53_dom_sf"/>
</dbReference>
<organism evidence="15 16">
    <name type="scientific">Metabacillus indicus</name>
    <name type="common">Bacillus indicus</name>
    <dbReference type="NCBI Taxonomy" id="246786"/>
    <lineage>
        <taxon>Bacteria</taxon>
        <taxon>Bacillati</taxon>
        <taxon>Bacillota</taxon>
        <taxon>Bacilli</taxon>
        <taxon>Bacillales</taxon>
        <taxon>Bacillaceae</taxon>
        <taxon>Metabacillus</taxon>
    </lineage>
</organism>
<keyword evidence="5 11" id="KW-0645">Protease</keyword>
<dbReference type="PROSITE" id="PS51892">
    <property type="entry name" value="SUBTILASE"/>
    <property type="match status" value="1"/>
</dbReference>
<evidence type="ECO:0000256" key="5">
    <source>
        <dbReference type="ARBA" id="ARBA00022670"/>
    </source>
</evidence>
<evidence type="ECO:0000256" key="6">
    <source>
        <dbReference type="ARBA" id="ARBA00022723"/>
    </source>
</evidence>
<evidence type="ECO:0000256" key="13">
    <source>
        <dbReference type="SAM" id="SignalP"/>
    </source>
</evidence>
<feature type="signal peptide" evidence="13">
    <location>
        <begin position="1"/>
        <end position="28"/>
    </location>
</feature>
<keyword evidence="4" id="KW-0964">Secreted</keyword>
<evidence type="ECO:0000256" key="12">
    <source>
        <dbReference type="RuleBase" id="RU003355"/>
    </source>
</evidence>
<evidence type="ECO:0000256" key="3">
    <source>
        <dbReference type="ARBA" id="ARBA00011073"/>
    </source>
</evidence>
<dbReference type="GO" id="GO:0046872">
    <property type="term" value="F:metal ion binding"/>
    <property type="evidence" value="ECO:0007669"/>
    <property type="project" value="UniProtKB-KW"/>
</dbReference>
<dbReference type="PROSITE" id="PS00137">
    <property type="entry name" value="SUBTILASE_HIS"/>
    <property type="match status" value="1"/>
</dbReference>
<evidence type="ECO:0000313" key="16">
    <source>
        <dbReference type="Proteomes" id="UP000028549"/>
    </source>
</evidence>
<dbReference type="InterPro" id="IPR034202">
    <property type="entry name" value="Subtilisin_Carlsberg-like"/>
</dbReference>
<evidence type="ECO:0000256" key="7">
    <source>
        <dbReference type="ARBA" id="ARBA00022801"/>
    </source>
</evidence>
<dbReference type="EMBL" id="JNVC02000001">
    <property type="protein sequence ID" value="KEZ53851.1"/>
    <property type="molecule type" value="Genomic_DNA"/>
</dbReference>
<dbReference type="Gene3D" id="3.40.50.200">
    <property type="entry name" value="Peptidase S8/S53 domain"/>
    <property type="match status" value="1"/>
</dbReference>
<dbReference type="InterPro" id="IPR015500">
    <property type="entry name" value="Peptidase_S8_subtilisin-rel"/>
</dbReference>
<dbReference type="Gene3D" id="3.30.70.80">
    <property type="entry name" value="Peptidase S8 propeptide/proteinase inhibitor I9"/>
    <property type="match status" value="1"/>
</dbReference>
<evidence type="ECO:0000256" key="11">
    <source>
        <dbReference type="PROSITE-ProRule" id="PRU01240"/>
    </source>
</evidence>
<evidence type="ECO:0000313" key="15">
    <source>
        <dbReference type="EMBL" id="KEZ53851.1"/>
    </source>
</evidence>
<evidence type="ECO:0000256" key="1">
    <source>
        <dbReference type="ARBA" id="ARBA00001913"/>
    </source>
</evidence>
<dbReference type="PROSITE" id="PS00138">
    <property type="entry name" value="SUBTILASE_SER"/>
    <property type="match status" value="1"/>
</dbReference>
<dbReference type="GO" id="GO:0004252">
    <property type="term" value="F:serine-type endopeptidase activity"/>
    <property type="evidence" value="ECO:0007669"/>
    <property type="project" value="UniProtKB-UniRule"/>
</dbReference>
<dbReference type="PANTHER" id="PTHR43806">
    <property type="entry name" value="PEPTIDASE S8"/>
    <property type="match status" value="1"/>
</dbReference>
<feature type="active site" description="Charge relay system" evidence="10 11">
    <location>
        <position position="164"/>
    </location>
</feature>
<proteinExistence type="inferred from homology"/>
<dbReference type="AlphaFoldDB" id="A0A084H2N9"/>
<dbReference type="PRINTS" id="PR00723">
    <property type="entry name" value="SUBTILISIN"/>
</dbReference>
<keyword evidence="13" id="KW-0732">Signal</keyword>
<evidence type="ECO:0000256" key="4">
    <source>
        <dbReference type="ARBA" id="ARBA00022525"/>
    </source>
</evidence>
<dbReference type="GO" id="GO:0006508">
    <property type="term" value="P:proteolysis"/>
    <property type="evidence" value="ECO:0007669"/>
    <property type="project" value="UniProtKB-KW"/>
</dbReference>
<dbReference type="PANTHER" id="PTHR43806:SF11">
    <property type="entry name" value="CEREVISIN-RELATED"/>
    <property type="match status" value="1"/>
</dbReference>
<protein>
    <submittedName>
        <fullName evidence="15">Peptidase S8</fullName>
    </submittedName>
</protein>
<dbReference type="Pfam" id="PF00082">
    <property type="entry name" value="Peptidase_S8"/>
    <property type="match status" value="1"/>
</dbReference>
<feature type="domain" description="Peptidase S8/S53" evidence="14">
    <location>
        <begin position="123"/>
        <end position="366"/>
    </location>
</feature>
<feature type="active site" description="Charge relay system" evidence="10 11">
    <location>
        <position position="321"/>
    </location>
</feature>
<dbReference type="InterPro" id="IPR022398">
    <property type="entry name" value="Peptidase_S8_His-AS"/>
</dbReference>
<dbReference type="Proteomes" id="UP000028549">
    <property type="component" value="Unassembled WGS sequence"/>
</dbReference>
<keyword evidence="7 11" id="KW-0378">Hydrolase</keyword>
<feature type="chain" id="PRO_5001776177" evidence="13">
    <location>
        <begin position="29"/>
        <end position="375"/>
    </location>
</feature>
<comment type="similarity">
    <text evidence="3 11 12">Belongs to the peptidase S8 family.</text>
</comment>
<keyword evidence="6" id="KW-0479">Metal-binding</keyword>
<evidence type="ECO:0000259" key="14">
    <source>
        <dbReference type="Pfam" id="PF00082"/>
    </source>
</evidence>
<dbReference type="OrthoDB" id="9798386at2"/>
<feature type="active site" description="Charge relay system" evidence="10 11">
    <location>
        <position position="132"/>
    </location>
</feature>
<dbReference type="STRING" id="246786.GS18_0202550"/>
<evidence type="ECO:0000256" key="8">
    <source>
        <dbReference type="ARBA" id="ARBA00022825"/>
    </source>
</evidence>
<name>A0A084H2N9_METID</name>
<comment type="caution">
    <text evidence="15">The sequence shown here is derived from an EMBL/GenBank/DDBJ whole genome shotgun (WGS) entry which is preliminary data.</text>
</comment>
<evidence type="ECO:0000256" key="2">
    <source>
        <dbReference type="ARBA" id="ARBA00004613"/>
    </source>
</evidence>
<dbReference type="InterPro" id="IPR037045">
    <property type="entry name" value="S8pro/Inhibitor_I9_sf"/>
</dbReference>
<keyword evidence="16" id="KW-1185">Reference proteome</keyword>
<dbReference type="InterPro" id="IPR023828">
    <property type="entry name" value="Peptidase_S8_Ser-AS"/>
</dbReference>
<gene>
    <name evidence="15" type="ORF">GS18_0202550</name>
</gene>
<dbReference type="SUPFAM" id="SSF52743">
    <property type="entry name" value="Subtilisin-like"/>
    <property type="match status" value="1"/>
</dbReference>
<dbReference type="InterPro" id="IPR023827">
    <property type="entry name" value="Peptidase_S8_Asp-AS"/>
</dbReference>
<keyword evidence="8 11" id="KW-0720">Serine protease</keyword>
<evidence type="ECO:0000256" key="10">
    <source>
        <dbReference type="PIRSR" id="PIRSR615500-1"/>
    </source>
</evidence>